<evidence type="ECO:0000256" key="1">
    <source>
        <dbReference type="SAM" id="Phobius"/>
    </source>
</evidence>
<feature type="transmembrane region" description="Helical" evidence="1">
    <location>
        <begin position="31"/>
        <end position="53"/>
    </location>
</feature>
<gene>
    <name evidence="3" type="ORF">OG477_27320</name>
</gene>
<evidence type="ECO:0000313" key="3">
    <source>
        <dbReference type="EMBL" id="WTP88834.1"/>
    </source>
</evidence>
<dbReference type="Pfam" id="PF19747">
    <property type="entry name" value="DUF6234"/>
    <property type="match status" value="1"/>
</dbReference>
<feature type="domain" description="DUF6234" evidence="2">
    <location>
        <begin position="26"/>
        <end position="121"/>
    </location>
</feature>
<name>A0AAU1I1P4_9ACTN</name>
<feature type="transmembrane region" description="Helical" evidence="1">
    <location>
        <begin position="99"/>
        <end position="121"/>
    </location>
</feature>
<protein>
    <submittedName>
        <fullName evidence="3">DUF6234 family protein</fullName>
    </submittedName>
</protein>
<reference evidence="3" key="1">
    <citation type="submission" date="2022-10" db="EMBL/GenBank/DDBJ databases">
        <title>The complete genomes of actinobacterial strains from the NBC collection.</title>
        <authorList>
            <person name="Joergensen T.S."/>
            <person name="Alvarez Arevalo M."/>
            <person name="Sterndorff E.B."/>
            <person name="Faurdal D."/>
            <person name="Vuksanovic O."/>
            <person name="Mourched A.-S."/>
            <person name="Charusanti P."/>
            <person name="Shaw S."/>
            <person name="Blin K."/>
            <person name="Weber T."/>
        </authorList>
    </citation>
    <scope>NUCLEOTIDE SEQUENCE</scope>
    <source>
        <strain evidence="3">NBC 00180</strain>
    </source>
</reference>
<organism evidence="3">
    <name type="scientific">Streptomyces sp. NBC_00180</name>
    <dbReference type="NCBI Taxonomy" id="2903632"/>
    <lineage>
        <taxon>Bacteria</taxon>
        <taxon>Bacillati</taxon>
        <taxon>Actinomycetota</taxon>
        <taxon>Actinomycetes</taxon>
        <taxon>Kitasatosporales</taxon>
        <taxon>Streptomycetaceae</taxon>
        <taxon>Streptomyces</taxon>
    </lineage>
</organism>
<accession>A0AAU1I1P4</accession>
<feature type="transmembrane region" description="Helical" evidence="1">
    <location>
        <begin position="73"/>
        <end position="92"/>
    </location>
</feature>
<dbReference type="InterPro" id="IPR046201">
    <property type="entry name" value="DUF6234"/>
</dbReference>
<evidence type="ECO:0000259" key="2">
    <source>
        <dbReference type="Pfam" id="PF19747"/>
    </source>
</evidence>
<dbReference type="EMBL" id="CP108140">
    <property type="protein sequence ID" value="WTP88834.1"/>
    <property type="molecule type" value="Genomic_DNA"/>
</dbReference>
<keyword evidence="1" id="KW-1133">Transmembrane helix</keyword>
<sequence>MTAPVGLPHFRGANVPPPPTGRRQLPVAADIALAVGLLVLDVIGAVAAFLAGIDVSGDWRPFDPGADNSGVTFRFTWLYVGIAGGVVLLTAAPLLRLRAVVSAGLQVLVATAVLVVAVGGARFGDGRGAGGYDGVRAAAASSLVTSSAQMVSAEPTVARTSRSAGV</sequence>
<dbReference type="AlphaFoldDB" id="A0AAU1I1P4"/>
<proteinExistence type="predicted"/>
<keyword evidence="1" id="KW-0812">Transmembrane</keyword>
<keyword evidence="1" id="KW-0472">Membrane</keyword>